<dbReference type="OMA" id="NMPTCSE"/>
<keyword evidence="1" id="KW-0067">ATP-binding</keyword>
<dbReference type="Gene3D" id="3.40.50.300">
    <property type="entry name" value="P-loop containing nucleotide triphosphate hydrolases"/>
    <property type="match status" value="1"/>
</dbReference>
<dbReference type="GO" id="GO:0000723">
    <property type="term" value="P:telomere maintenance"/>
    <property type="evidence" value="ECO:0007669"/>
    <property type="project" value="InterPro"/>
</dbReference>
<evidence type="ECO:0000313" key="4">
    <source>
        <dbReference type="Proteomes" id="UP000032141"/>
    </source>
</evidence>
<proteinExistence type="inferred from homology"/>
<dbReference type="STRING" id="109376.A0A0D3CEW4"/>
<dbReference type="AlphaFoldDB" id="A0A0D3CEW4"/>
<dbReference type="HOGENOM" id="CLU_001324_5_6_1"/>
<dbReference type="GO" id="GO:0043139">
    <property type="term" value="F:5'-3' DNA helicase activity"/>
    <property type="evidence" value="ECO:0007669"/>
    <property type="project" value="UniProtKB-EC"/>
</dbReference>
<keyword evidence="1" id="KW-0378">Hydrolase</keyword>
<keyword evidence="1" id="KW-0227">DNA damage</keyword>
<organism evidence="3 4">
    <name type="scientific">Brassica oleracea var. oleracea</name>
    <dbReference type="NCBI Taxonomy" id="109376"/>
    <lineage>
        <taxon>Eukaryota</taxon>
        <taxon>Viridiplantae</taxon>
        <taxon>Streptophyta</taxon>
        <taxon>Embryophyta</taxon>
        <taxon>Tracheophyta</taxon>
        <taxon>Spermatophyta</taxon>
        <taxon>Magnoliopsida</taxon>
        <taxon>eudicotyledons</taxon>
        <taxon>Gunneridae</taxon>
        <taxon>Pentapetalae</taxon>
        <taxon>rosids</taxon>
        <taxon>malvids</taxon>
        <taxon>Brassicales</taxon>
        <taxon>Brassicaceae</taxon>
        <taxon>Brassiceae</taxon>
        <taxon>Brassica</taxon>
    </lineage>
</organism>
<sequence length="872" mass="99985">MGGKVDTSINKGRGPPVFRLLGQNYHMIGSLLPLDDSRPKFQQLYIFDTVNENANRIAAFRDDIVEEIKIMLNESNPYAKILRTAKERFGDSLESMNVKVRLISGRSTDPNTYNMPTCSEVAALLVGDIDEEFEERDIVVETKSRDLARISELHPAYLPLQYPILFPYGEDGYHIDLHLKRTTTTSTNPRFRVSMKEFFPYKLMERGNHFNMLLYSGKLFQQFIVDAYTMMEAERIGYLKLNQKLCVQTTTTIFQILLLLEIKIHPCAEERLSCLQLLWEVQDTCMKNLFITFTCNPKWPEITRYRRSKLPTTDDIDKFICAEIPDQASNPALYAIVRDIMVHGPCGLANPNSPCMVKGKCTKRFPIDFSPHTSINKEGFPVYRRRDDGKSMKKNGIEIDNRYIIPYSPQLLLKNQAHINVEWCNQSRAIKYLFKNINKGNDRVTAKLLQESANGGNSENTSQNIVDEIKRFIDCRYISPCEGMWRILGFELHYSSTSIQRLSFHLPGEHNVTYDDEEDIDDVLTKEKNQTSQFLEFMKMCSQNSDAKELTYIQFPYFFVWNKSKPEWTPRQRSSAVGRIHPTSPSAGQRFYLRILLNKVKGPTCYEDIRTVDGITYPTYKEACYALGLLDDDKEYIEAIKEASQWGSGVYLRRIFVYLLASESLSQPEHVWSETWHLLSDDILHMQRAILQRPGLEMSNDQLKNQTLLEIEKQLRSSGNTLENFSSMPFPTNSNIPSMVNRLITDELCYDRDACAQEHQRLQSRLTSEQRDIYNTIMKAVTTNSGGVFFVNGFGGTGKTFLWKTLSTYIRSVGDIVLNVTSSGMAALLLDGGRTAHSRFSIPLQLNESSTCSFTTNSEIAELLLKAKKIII</sequence>
<dbReference type="InterPro" id="IPR010285">
    <property type="entry name" value="DNA_helicase_pif1-like_DEAD"/>
</dbReference>
<dbReference type="EC" id="5.6.2.3" evidence="1"/>
<dbReference type="Pfam" id="PF05970">
    <property type="entry name" value="PIF1"/>
    <property type="match status" value="1"/>
</dbReference>
<dbReference type="GO" id="GO:0016887">
    <property type="term" value="F:ATP hydrolysis activity"/>
    <property type="evidence" value="ECO:0007669"/>
    <property type="project" value="RHEA"/>
</dbReference>
<reference evidence="3 4" key="1">
    <citation type="journal article" date="2014" name="Genome Biol.">
        <title>Transcriptome and methylome profiling reveals relics of genome dominance in the mesopolyploid Brassica oleracea.</title>
        <authorList>
            <person name="Parkin I.A."/>
            <person name="Koh C."/>
            <person name="Tang H."/>
            <person name="Robinson S.J."/>
            <person name="Kagale S."/>
            <person name="Clarke W.E."/>
            <person name="Town C.D."/>
            <person name="Nixon J."/>
            <person name="Krishnakumar V."/>
            <person name="Bidwell S.L."/>
            <person name="Denoeud F."/>
            <person name="Belcram H."/>
            <person name="Links M.G."/>
            <person name="Just J."/>
            <person name="Clarke C."/>
            <person name="Bender T."/>
            <person name="Huebert T."/>
            <person name="Mason A.S."/>
            <person name="Pires J.C."/>
            <person name="Barker G."/>
            <person name="Moore J."/>
            <person name="Walley P.G."/>
            <person name="Manoli S."/>
            <person name="Batley J."/>
            <person name="Edwards D."/>
            <person name="Nelson M.N."/>
            <person name="Wang X."/>
            <person name="Paterson A.H."/>
            <person name="King G."/>
            <person name="Bancroft I."/>
            <person name="Chalhoub B."/>
            <person name="Sharpe A.G."/>
        </authorList>
    </citation>
    <scope>NUCLEOTIDE SEQUENCE</scope>
    <source>
        <strain evidence="3 4">cv. TO1000</strain>
    </source>
</reference>
<dbReference type="PANTHER" id="PTHR10492:SF101">
    <property type="entry name" value="ATP-DEPENDENT DNA HELICASE"/>
    <property type="match status" value="1"/>
</dbReference>
<reference evidence="3" key="2">
    <citation type="submission" date="2015-03" db="UniProtKB">
        <authorList>
            <consortium name="EnsemblPlants"/>
        </authorList>
    </citation>
    <scope>IDENTIFICATION</scope>
</reference>
<comment type="catalytic activity">
    <reaction evidence="1">
        <text>ATP + H2O = ADP + phosphate + H(+)</text>
        <dbReference type="Rhea" id="RHEA:13065"/>
        <dbReference type="ChEBI" id="CHEBI:15377"/>
        <dbReference type="ChEBI" id="CHEBI:15378"/>
        <dbReference type="ChEBI" id="CHEBI:30616"/>
        <dbReference type="ChEBI" id="CHEBI:43474"/>
        <dbReference type="ChEBI" id="CHEBI:456216"/>
        <dbReference type="EC" id="5.6.2.3"/>
    </reaction>
</comment>
<dbReference type="InterPro" id="IPR027417">
    <property type="entry name" value="P-loop_NTPase"/>
</dbReference>
<protein>
    <recommendedName>
        <fullName evidence="1">ATP-dependent DNA helicase</fullName>
        <ecNumber evidence="1">5.6.2.3</ecNumber>
    </recommendedName>
</protein>
<dbReference type="GO" id="GO:0006281">
    <property type="term" value="P:DNA repair"/>
    <property type="evidence" value="ECO:0007669"/>
    <property type="project" value="UniProtKB-KW"/>
</dbReference>
<comment type="cofactor">
    <cofactor evidence="1">
        <name>Mg(2+)</name>
        <dbReference type="ChEBI" id="CHEBI:18420"/>
    </cofactor>
</comment>
<comment type="similarity">
    <text evidence="1">Belongs to the helicase family.</text>
</comment>
<keyword evidence="1" id="KW-0547">Nucleotide-binding</keyword>
<dbReference type="Gramene" id="Bo5g063010.1">
    <property type="protein sequence ID" value="Bo5g063010.1"/>
    <property type="gene ID" value="Bo5g063010"/>
</dbReference>
<keyword evidence="1" id="KW-0234">DNA repair</keyword>
<dbReference type="GO" id="GO:0005524">
    <property type="term" value="F:ATP binding"/>
    <property type="evidence" value="ECO:0007669"/>
    <property type="project" value="UniProtKB-KW"/>
</dbReference>
<dbReference type="EnsemblPlants" id="Bo5g063010.1">
    <property type="protein sequence ID" value="Bo5g063010.1"/>
    <property type="gene ID" value="Bo5g063010"/>
</dbReference>
<name>A0A0D3CEW4_BRAOL</name>
<dbReference type="PANTHER" id="PTHR10492">
    <property type="match status" value="1"/>
</dbReference>
<keyword evidence="1" id="KW-0233">DNA recombination</keyword>
<accession>A0A0D3CEW4</accession>
<evidence type="ECO:0000259" key="2">
    <source>
        <dbReference type="Pfam" id="PF05970"/>
    </source>
</evidence>
<dbReference type="SUPFAM" id="SSF52540">
    <property type="entry name" value="P-loop containing nucleoside triphosphate hydrolases"/>
    <property type="match status" value="1"/>
</dbReference>
<keyword evidence="1" id="KW-0347">Helicase</keyword>
<dbReference type="GO" id="GO:0006310">
    <property type="term" value="P:DNA recombination"/>
    <property type="evidence" value="ECO:0007669"/>
    <property type="project" value="UniProtKB-KW"/>
</dbReference>
<evidence type="ECO:0000256" key="1">
    <source>
        <dbReference type="RuleBase" id="RU363044"/>
    </source>
</evidence>
<evidence type="ECO:0000313" key="3">
    <source>
        <dbReference type="EnsemblPlants" id="Bo5g063010.1"/>
    </source>
</evidence>
<feature type="domain" description="DNA helicase Pif1-like DEAD-box helicase" evidence="2">
    <location>
        <begin position="766"/>
        <end position="872"/>
    </location>
</feature>
<keyword evidence="4" id="KW-1185">Reference proteome</keyword>
<dbReference type="Proteomes" id="UP000032141">
    <property type="component" value="Chromosome C5"/>
</dbReference>
<dbReference type="eggNOG" id="KOG0987">
    <property type="taxonomic scope" value="Eukaryota"/>
</dbReference>